<evidence type="ECO:0000313" key="3">
    <source>
        <dbReference type="EMBL" id="MDR6967258.1"/>
    </source>
</evidence>
<feature type="signal peptide" evidence="1">
    <location>
        <begin position="1"/>
        <end position="22"/>
    </location>
</feature>
<comment type="caution">
    <text evidence="3">The sequence shown here is derived from an EMBL/GenBank/DDBJ whole genome shotgun (WGS) entry which is preliminary data.</text>
</comment>
<keyword evidence="1" id="KW-0732">Signal</keyword>
<dbReference type="SUPFAM" id="SSF49464">
    <property type="entry name" value="Carboxypeptidase regulatory domain-like"/>
    <property type="match status" value="1"/>
</dbReference>
<dbReference type="EMBL" id="JAVDVI010000004">
    <property type="protein sequence ID" value="MDR6967258.1"/>
    <property type="molecule type" value="Genomic_DNA"/>
</dbReference>
<dbReference type="RefSeq" id="WP_310025302.1">
    <property type="nucleotide sequence ID" value="NZ_JAVDVI010000004.1"/>
</dbReference>
<evidence type="ECO:0000313" key="4">
    <source>
        <dbReference type="Proteomes" id="UP001255185"/>
    </source>
</evidence>
<sequence length="814" mass="91727">MHYLFKFVLLYFLVLCTSFLQAQTNGKISGAIKTSNNEPLEIVLITLVSASDNSLVKTTFPETNGNFEFTNLADNNYLLVIDYLGFKTYQSQPIAIQQNTVALPVIQLETEDVNKLDEVVIEKKKPFVVNKIDRTVVNVDAMMSAAGSDAMDVLEKSPGIIIDQNGTITFKGKTGVQVFIDDKPTYLSGAELEAYLKSLPASTLNQIEFMTNPPAKYDAAGGAGIINIKTKKSNARGFNGSFSTRFSQGKRMVNRNSLNLNYTDGKIRLYGNVSYARQESVTDLYIFRRYKNEDLSTKTLFDQNSLIEGENKNANAKIGLDFYASEKTTLGISLNGFTRTGFNTSDVSSVLSNASSVIDSTIIADNRTDNKFRNGGVTLNYSRDFNEGKRLTADADFLTYSDRTEQGFRNYIYQPDNTLSNSDELVGKLPSKISIYSFKTDYSHPLKNEGLLEAGYKISHSETDNVADYADIINGEAVPNYDTSNHFKYNEVINAAYLNFNKSYKRFSFQTGLRLETTISKGNQLGNIMKEASQFKRDYTNLFPTVYVMYKLDSIGDNQMVVNYGKRINRPYYQDLNPFLSPLDKFTFYSGNPYLNPSFGHNVELSYRYKGIFSTTLTYGKSKDDINETIEINDGIYYSRPGNIGKSQFLSWTVQSDFEVTNWFSTSLFTEVAHMDFKSELYTEGLHSFGTFFHFSSNNRFKIDKKWSAELSGRYTSKMTSSQFTLDENASINIGIQRKVFGDRGTLRLNANDIFYMGIRNGVINNLKLTDATWKNKPDSRFVALTFTYSFGKAFQAKSQERSGAESEQGRVKG</sequence>
<dbReference type="InterPro" id="IPR041700">
    <property type="entry name" value="OMP_b-brl_3"/>
</dbReference>
<dbReference type="Pfam" id="PF13715">
    <property type="entry name" value="CarbopepD_reg_2"/>
    <property type="match status" value="1"/>
</dbReference>
<dbReference type="SUPFAM" id="SSF56935">
    <property type="entry name" value="Porins"/>
    <property type="match status" value="1"/>
</dbReference>
<protein>
    <recommendedName>
        <fullName evidence="2">Outer membrane protein beta-barrel domain-containing protein</fullName>
    </recommendedName>
</protein>
<reference evidence="3 4" key="1">
    <citation type="submission" date="2023-07" db="EMBL/GenBank/DDBJ databases">
        <title>Sorghum-associated microbial communities from plants grown in Nebraska, USA.</title>
        <authorList>
            <person name="Schachtman D."/>
        </authorList>
    </citation>
    <scope>NUCLEOTIDE SEQUENCE [LARGE SCALE GENOMIC DNA]</scope>
    <source>
        <strain evidence="3 4">3773</strain>
    </source>
</reference>
<dbReference type="InterPro" id="IPR037066">
    <property type="entry name" value="Plug_dom_sf"/>
</dbReference>
<organism evidence="3 4">
    <name type="scientific">Flavobacterium arsenatis</name>
    <dbReference type="NCBI Taxonomy" id="1484332"/>
    <lineage>
        <taxon>Bacteria</taxon>
        <taxon>Pseudomonadati</taxon>
        <taxon>Bacteroidota</taxon>
        <taxon>Flavobacteriia</taxon>
        <taxon>Flavobacteriales</taxon>
        <taxon>Flavobacteriaceae</taxon>
        <taxon>Flavobacterium</taxon>
    </lineage>
</organism>
<keyword evidence="4" id="KW-1185">Reference proteome</keyword>
<dbReference type="Proteomes" id="UP001255185">
    <property type="component" value="Unassembled WGS sequence"/>
</dbReference>
<proteinExistence type="predicted"/>
<dbReference type="Pfam" id="PF14905">
    <property type="entry name" value="OMP_b-brl_3"/>
    <property type="match status" value="1"/>
</dbReference>
<evidence type="ECO:0000256" key="1">
    <source>
        <dbReference type="SAM" id="SignalP"/>
    </source>
</evidence>
<accession>A0ABU1TMS0</accession>
<name>A0ABU1TMS0_9FLAO</name>
<dbReference type="Gene3D" id="2.170.130.10">
    <property type="entry name" value="TonB-dependent receptor, plug domain"/>
    <property type="match status" value="1"/>
</dbReference>
<gene>
    <name evidence="3" type="ORF">J2X31_001265</name>
</gene>
<feature type="chain" id="PRO_5047533152" description="Outer membrane protein beta-barrel domain-containing protein" evidence="1">
    <location>
        <begin position="23"/>
        <end position="814"/>
    </location>
</feature>
<evidence type="ECO:0000259" key="2">
    <source>
        <dbReference type="Pfam" id="PF14905"/>
    </source>
</evidence>
<feature type="domain" description="Outer membrane protein beta-barrel" evidence="2">
    <location>
        <begin position="385"/>
        <end position="789"/>
    </location>
</feature>
<dbReference type="InterPro" id="IPR008969">
    <property type="entry name" value="CarboxyPept-like_regulatory"/>
</dbReference>